<evidence type="ECO:0000256" key="7">
    <source>
        <dbReference type="ARBA" id="ARBA00022787"/>
    </source>
</evidence>
<dbReference type="InterPro" id="IPR002048">
    <property type="entry name" value="EF_hand_dom"/>
</dbReference>
<dbReference type="InterPro" id="IPR001806">
    <property type="entry name" value="Small_GTPase"/>
</dbReference>
<evidence type="ECO:0000256" key="6">
    <source>
        <dbReference type="ARBA" id="ARBA00022741"/>
    </source>
</evidence>
<evidence type="ECO:0000256" key="12">
    <source>
        <dbReference type="ARBA" id="ARBA00023134"/>
    </source>
</evidence>
<dbReference type="SUPFAM" id="SSF47473">
    <property type="entry name" value="EF-hand"/>
    <property type="match status" value="1"/>
</dbReference>
<dbReference type="InterPro" id="IPR021181">
    <property type="entry name" value="Miro"/>
</dbReference>
<evidence type="ECO:0000313" key="18">
    <source>
        <dbReference type="Proteomes" id="UP000677054"/>
    </source>
</evidence>
<feature type="domain" description="Miro" evidence="16">
    <location>
        <begin position="12"/>
        <end position="184"/>
    </location>
</feature>
<organism evidence="17">
    <name type="scientific">Darwinula stevensoni</name>
    <dbReference type="NCBI Taxonomy" id="69355"/>
    <lineage>
        <taxon>Eukaryota</taxon>
        <taxon>Metazoa</taxon>
        <taxon>Ecdysozoa</taxon>
        <taxon>Arthropoda</taxon>
        <taxon>Crustacea</taxon>
        <taxon>Oligostraca</taxon>
        <taxon>Ostracoda</taxon>
        <taxon>Podocopa</taxon>
        <taxon>Podocopida</taxon>
        <taxon>Darwinulocopina</taxon>
        <taxon>Darwinuloidea</taxon>
        <taxon>Darwinulidae</taxon>
        <taxon>Darwinula</taxon>
    </lineage>
</organism>
<dbReference type="GO" id="GO:0007264">
    <property type="term" value="P:small GTPase-mediated signal transduction"/>
    <property type="evidence" value="ECO:0007669"/>
    <property type="project" value="InterPro"/>
</dbReference>
<keyword evidence="11" id="KW-0496">Mitochondrion</keyword>
<evidence type="ECO:0000256" key="2">
    <source>
        <dbReference type="ARBA" id="ARBA00007981"/>
    </source>
</evidence>
<feature type="transmembrane region" description="Helical" evidence="14">
    <location>
        <begin position="611"/>
        <end position="632"/>
    </location>
</feature>
<dbReference type="GO" id="GO:0005509">
    <property type="term" value="F:calcium ion binding"/>
    <property type="evidence" value="ECO:0007669"/>
    <property type="project" value="InterPro"/>
</dbReference>
<dbReference type="SMART" id="SM00173">
    <property type="entry name" value="RAS"/>
    <property type="match status" value="1"/>
</dbReference>
<dbReference type="PROSITE" id="PS50222">
    <property type="entry name" value="EF_HAND_2"/>
    <property type="match status" value="1"/>
</dbReference>
<dbReference type="EMBL" id="CAJPEV010001364">
    <property type="protein sequence ID" value="CAG0892248.1"/>
    <property type="molecule type" value="Genomic_DNA"/>
</dbReference>
<dbReference type="GO" id="GO:0005525">
    <property type="term" value="F:GTP binding"/>
    <property type="evidence" value="ECO:0007669"/>
    <property type="project" value="UniProtKB-KW"/>
</dbReference>
<evidence type="ECO:0000313" key="17">
    <source>
        <dbReference type="EMBL" id="CAD7247168.1"/>
    </source>
</evidence>
<proteinExistence type="inferred from homology"/>
<dbReference type="Proteomes" id="UP000677054">
    <property type="component" value="Unassembled WGS sequence"/>
</dbReference>
<dbReference type="OrthoDB" id="10020961at2759"/>
<dbReference type="InterPro" id="IPR013566">
    <property type="entry name" value="EF_hand_assoc_1"/>
</dbReference>
<dbReference type="GO" id="GO:0001667">
    <property type="term" value="P:ameboidal-type cell migration"/>
    <property type="evidence" value="ECO:0007669"/>
    <property type="project" value="UniProtKB-ARBA"/>
</dbReference>
<dbReference type="Gene3D" id="1.10.238.10">
    <property type="entry name" value="EF-hand"/>
    <property type="match status" value="2"/>
</dbReference>
<evidence type="ECO:0000256" key="11">
    <source>
        <dbReference type="ARBA" id="ARBA00023128"/>
    </source>
</evidence>
<dbReference type="GO" id="GO:0022412">
    <property type="term" value="P:cellular process involved in reproduction in multicellular organism"/>
    <property type="evidence" value="ECO:0007669"/>
    <property type="project" value="UniProtKB-ARBA"/>
</dbReference>
<feature type="domain" description="Miro" evidence="16">
    <location>
        <begin position="429"/>
        <end position="595"/>
    </location>
</feature>
<evidence type="ECO:0000256" key="10">
    <source>
        <dbReference type="ARBA" id="ARBA00022989"/>
    </source>
</evidence>
<keyword evidence="13 14" id="KW-0472">Membrane</keyword>
<dbReference type="GO" id="GO:0007005">
    <property type="term" value="P:mitochondrion organization"/>
    <property type="evidence" value="ECO:0007669"/>
    <property type="project" value="InterPro"/>
</dbReference>
<keyword evidence="7" id="KW-1000">Mitochondrion outer membrane</keyword>
<evidence type="ECO:0000256" key="3">
    <source>
        <dbReference type="ARBA" id="ARBA00022692"/>
    </source>
</evidence>
<evidence type="ECO:0000256" key="13">
    <source>
        <dbReference type="ARBA" id="ARBA00023136"/>
    </source>
</evidence>
<keyword evidence="18" id="KW-1185">Reference proteome</keyword>
<sequence length="638" mass="71776">FPYDLRPPLAKNFILSLQSLETAGVGKTSIILSLVSEEFPEFVPAKSEEITIPPEVTPEKVPTHIIDYSRQDQTLNELAGEIQRADAICIIYAVDDPESFSAITAKWIPFIRKVLNYDEEEENVLHKPIILAGNKVDLIEESSMDDVVPLMSMYPEIETCVFCSAKTLRNISELFYYAQKSVLHPTLPLYVTEERELSDNCKAALTRIFKICDQDNDGLMSDEELMEFQKRCFSTPLAPEALEEVKQAVRKAVPDAISNNSLTLKGFLVLHKMFIQRGYHETTWTVLRKFGYTDSLSLSQDYLHPKLKVPSGSRMELSPVGIQFLTNLFHKYDRDRDLALCPVELNDLFSTCPGGNIPWGPQVFYAVSTNDKGWMTLQGFLSMWVMATFIDIQKTMEYLAYFGYVISDTEDQTSAVTVLREKDQLQGSRSTYLCHVIGLRGVGKTTLCQGLIGRKLKDVNNLSEENVPTYTTNKVMVYGHERYLILREVNVMSVSDALLPSQLNCDVACLAYDVSNPSSFEAIAKLYLKYLSESSVPCMVVACKGDKPSVSQEYLVQPEDFCHTHRLPHLAKWSGTLEGDAARAIYTKLATMATYPFFRRYGLTQGSSSSWVQLGLGISSAAALACLLFLLYRSRRVS</sequence>
<comment type="similarity">
    <text evidence="2">Belongs to the mitochondrial Rho GTPase family.</text>
</comment>
<dbReference type="SMART" id="SM00174">
    <property type="entry name" value="RHO"/>
    <property type="match status" value="1"/>
</dbReference>
<reference evidence="17" key="1">
    <citation type="submission" date="2020-11" db="EMBL/GenBank/DDBJ databases">
        <authorList>
            <person name="Tran Van P."/>
        </authorList>
    </citation>
    <scope>NUCLEOTIDE SEQUENCE</scope>
</reference>
<keyword evidence="10 14" id="KW-1133">Transmembrane helix</keyword>
<dbReference type="GO" id="GO:0003006">
    <property type="term" value="P:developmental process involved in reproduction"/>
    <property type="evidence" value="ECO:0007669"/>
    <property type="project" value="UniProtKB-ARBA"/>
</dbReference>
<dbReference type="FunFam" id="3.40.50.300:FF:000170">
    <property type="entry name" value="Mitochondrial Rho GTPase"/>
    <property type="match status" value="1"/>
</dbReference>
<feature type="domain" description="EF-hand" evidence="15">
    <location>
        <begin position="200"/>
        <end position="235"/>
    </location>
</feature>
<evidence type="ECO:0000256" key="8">
    <source>
        <dbReference type="ARBA" id="ARBA00022801"/>
    </source>
</evidence>
<dbReference type="Pfam" id="PF00071">
    <property type="entry name" value="Ras"/>
    <property type="match status" value="1"/>
</dbReference>
<dbReference type="PROSITE" id="PS51423">
    <property type="entry name" value="MIRO"/>
    <property type="match status" value="2"/>
</dbReference>
<dbReference type="PIRSF" id="PIRSF037488">
    <property type="entry name" value="Mt_Rho_GTPase"/>
    <property type="match status" value="1"/>
</dbReference>
<feature type="non-terminal residue" evidence="17">
    <location>
        <position position="1"/>
    </location>
</feature>
<keyword evidence="3 14" id="KW-0812">Transmembrane</keyword>
<keyword evidence="8" id="KW-0378">Hydrolase</keyword>
<dbReference type="SUPFAM" id="SSF52540">
    <property type="entry name" value="P-loop containing nucleoside triphosphate hydrolases"/>
    <property type="match status" value="2"/>
</dbReference>
<gene>
    <name evidence="17" type="ORF">DSTB1V02_LOCUS7002</name>
</gene>
<evidence type="ECO:0008006" key="19">
    <source>
        <dbReference type="Google" id="ProtNLM"/>
    </source>
</evidence>
<accession>A0A7R8XC65</accession>
<dbReference type="Pfam" id="PF08356">
    <property type="entry name" value="EF_assoc_2"/>
    <property type="match status" value="1"/>
</dbReference>
<evidence type="ECO:0000259" key="15">
    <source>
        <dbReference type="PROSITE" id="PS50222"/>
    </source>
</evidence>
<name>A0A7R8XC65_9CRUS</name>
<keyword evidence="9" id="KW-0106">Calcium</keyword>
<evidence type="ECO:0000259" key="16">
    <source>
        <dbReference type="PROSITE" id="PS51423"/>
    </source>
</evidence>
<dbReference type="PANTHER" id="PTHR24072">
    <property type="entry name" value="RHO FAMILY GTPASE"/>
    <property type="match status" value="1"/>
</dbReference>
<dbReference type="AlphaFoldDB" id="A0A7R8XC65"/>
<dbReference type="InterPro" id="IPR011992">
    <property type="entry name" value="EF-hand-dom_pair"/>
</dbReference>
<dbReference type="InterPro" id="IPR003578">
    <property type="entry name" value="Small_GTPase_Rho"/>
</dbReference>
<dbReference type="GO" id="GO:0005741">
    <property type="term" value="C:mitochondrial outer membrane"/>
    <property type="evidence" value="ECO:0007669"/>
    <property type="project" value="UniProtKB-SubCell"/>
</dbReference>
<dbReference type="GO" id="GO:0003924">
    <property type="term" value="F:GTPase activity"/>
    <property type="evidence" value="ECO:0007669"/>
    <property type="project" value="InterPro"/>
</dbReference>
<evidence type="ECO:0000256" key="5">
    <source>
        <dbReference type="ARBA" id="ARBA00022737"/>
    </source>
</evidence>
<protein>
    <recommendedName>
        <fullName evidence="19">Mitochondrial Rho GTPase</fullName>
    </recommendedName>
</protein>
<keyword evidence="6" id="KW-0547">Nucleotide-binding</keyword>
<dbReference type="InterPro" id="IPR020860">
    <property type="entry name" value="MIRO_dom"/>
</dbReference>
<dbReference type="EMBL" id="LR900881">
    <property type="protein sequence ID" value="CAD7247168.1"/>
    <property type="molecule type" value="Genomic_DNA"/>
</dbReference>
<dbReference type="GO" id="GO:0035006">
    <property type="term" value="P:melanization defense response"/>
    <property type="evidence" value="ECO:0007669"/>
    <property type="project" value="UniProtKB-ARBA"/>
</dbReference>
<keyword evidence="4" id="KW-0479">Metal-binding</keyword>
<evidence type="ECO:0000256" key="9">
    <source>
        <dbReference type="ARBA" id="ARBA00022837"/>
    </source>
</evidence>
<evidence type="ECO:0000256" key="1">
    <source>
        <dbReference type="ARBA" id="ARBA00004200"/>
    </source>
</evidence>
<evidence type="ECO:0000256" key="4">
    <source>
        <dbReference type="ARBA" id="ARBA00022723"/>
    </source>
</evidence>
<dbReference type="InterPro" id="IPR013567">
    <property type="entry name" value="EF_hand_assoc_2"/>
</dbReference>
<dbReference type="FunFam" id="1.10.238.10:FF:000011">
    <property type="entry name" value="Mitochondrial Rho GTPase"/>
    <property type="match status" value="1"/>
</dbReference>
<dbReference type="PRINTS" id="PR00449">
    <property type="entry name" value="RASTRNSFRMNG"/>
</dbReference>
<dbReference type="InterPro" id="IPR018247">
    <property type="entry name" value="EF_Hand_1_Ca_BS"/>
</dbReference>
<keyword evidence="12" id="KW-0342">GTP-binding</keyword>
<comment type="subcellular location">
    <subcellularLocation>
        <location evidence="1">Mitochondrion outer membrane</location>
        <topology evidence="1">Single-pass type IV membrane protein</topology>
    </subcellularLocation>
</comment>
<evidence type="ECO:0000256" key="14">
    <source>
        <dbReference type="SAM" id="Phobius"/>
    </source>
</evidence>
<dbReference type="Gene3D" id="3.40.50.300">
    <property type="entry name" value="P-loop containing nucleotide triphosphate hydrolases"/>
    <property type="match status" value="2"/>
</dbReference>
<keyword evidence="5" id="KW-0677">Repeat</keyword>
<dbReference type="GO" id="GO:0035099">
    <property type="term" value="P:hemocyte migration"/>
    <property type="evidence" value="ECO:0007669"/>
    <property type="project" value="UniProtKB-ARBA"/>
</dbReference>
<dbReference type="PROSITE" id="PS00018">
    <property type="entry name" value="EF_HAND_1"/>
    <property type="match status" value="1"/>
</dbReference>
<dbReference type="Pfam" id="PF08355">
    <property type="entry name" value="EF_assoc_1"/>
    <property type="match status" value="1"/>
</dbReference>
<dbReference type="InterPro" id="IPR027417">
    <property type="entry name" value="P-loop_NTPase"/>
</dbReference>